<comment type="caution">
    <text evidence="1">The sequence shown here is derived from an EMBL/GenBank/DDBJ whole genome shotgun (WGS) entry which is preliminary data.</text>
</comment>
<reference evidence="3 4" key="1">
    <citation type="submission" date="2021-03" db="EMBL/GenBank/DDBJ databases">
        <title>Pseudidiomarina terrestris, a new bacterium isolated from saline soil.</title>
        <authorList>
            <person name="Galisteo C."/>
            <person name="De La Haba R."/>
            <person name="Sanchez-Porro C."/>
            <person name="Ventosa A."/>
        </authorList>
    </citation>
    <scope>NUCLEOTIDE SEQUENCE [LARGE SCALE GENOMIC DNA]</scope>
    <source>
        <strain evidence="1 4">1APP75-32.1</strain>
        <strain evidence="3">1APR75-15</strain>
        <strain evidence="2">1ASR75-15</strain>
    </source>
</reference>
<gene>
    <name evidence="1" type="ORF">J6I90_06150</name>
    <name evidence="2" type="ORF">J6I92_05155</name>
</gene>
<evidence type="ECO:0000313" key="2">
    <source>
        <dbReference type="EMBL" id="MDN7129252.1"/>
    </source>
</evidence>
<name>A0AAW7R0G7_9GAMM</name>
<protein>
    <submittedName>
        <fullName evidence="1">YjbF family lipoprotein</fullName>
    </submittedName>
</protein>
<sequence>MMDTAETAFFGHKGVELSVEEVADYPYAAAYVRTDNFPQVVAVLDRVSGEQRVYKTGGNEAIATRFGRVLTSSGIPGMTLFTRNWQADPLNCHVQQLSRKTSDACATVWQREVITGNYGENDIHLDTLNSSFSLGEKRDYTHPDGTELEVTVIHEAGKADEVEFRNEFYAVNGRVVYAHQWVSPAIGYVTWREMKPFDGDLK</sequence>
<organism evidence="1 4">
    <name type="scientific">Pseudidiomarina terrestris</name>
    <dbReference type="NCBI Taxonomy" id="2820060"/>
    <lineage>
        <taxon>Bacteria</taxon>
        <taxon>Pseudomonadati</taxon>
        <taxon>Pseudomonadota</taxon>
        <taxon>Gammaproteobacteria</taxon>
        <taxon>Alteromonadales</taxon>
        <taxon>Idiomarinaceae</taxon>
        <taxon>Pseudidiomarina</taxon>
    </lineage>
</organism>
<dbReference type="Gene3D" id="2.40.360.10">
    <property type="entry name" value="YmcC-like"/>
    <property type="match status" value="1"/>
</dbReference>
<proteinExistence type="predicted"/>
<dbReference type="EMBL" id="JAGGJC010000001">
    <property type="protein sequence ID" value="MDN7129252.1"/>
    <property type="molecule type" value="Genomic_DNA"/>
</dbReference>
<evidence type="ECO:0000313" key="3">
    <source>
        <dbReference type="Proteomes" id="UP001169491"/>
    </source>
</evidence>
<dbReference type="Proteomes" id="UP001169492">
    <property type="component" value="Unassembled WGS sequence"/>
</dbReference>
<dbReference type="InterPro" id="IPR023373">
    <property type="entry name" value="YmcC_sf"/>
</dbReference>
<evidence type="ECO:0000313" key="4">
    <source>
        <dbReference type="Proteomes" id="UP001169492"/>
    </source>
</evidence>
<dbReference type="EMBL" id="JAGGJB010000003">
    <property type="protein sequence ID" value="MDN7124457.1"/>
    <property type="molecule type" value="Genomic_DNA"/>
</dbReference>
<dbReference type="Pfam" id="PF11102">
    <property type="entry name" value="YjbF"/>
    <property type="match status" value="1"/>
</dbReference>
<keyword evidence="1" id="KW-0449">Lipoprotein</keyword>
<dbReference type="SUPFAM" id="SSF159270">
    <property type="entry name" value="YmcC-like"/>
    <property type="match status" value="1"/>
</dbReference>
<dbReference type="InterPro" id="IPR021308">
    <property type="entry name" value="GfcB"/>
</dbReference>
<dbReference type="RefSeq" id="WP_301719590.1">
    <property type="nucleotide sequence ID" value="NZ_JAGGJB010000003.1"/>
</dbReference>
<dbReference type="AlphaFoldDB" id="A0AAW7R0G7"/>
<accession>A0AAW7R0G7</accession>
<keyword evidence="3" id="KW-1185">Reference proteome</keyword>
<dbReference type="Proteomes" id="UP001169491">
    <property type="component" value="Unassembled WGS sequence"/>
</dbReference>
<evidence type="ECO:0000313" key="1">
    <source>
        <dbReference type="EMBL" id="MDN7124457.1"/>
    </source>
</evidence>